<proteinExistence type="predicted"/>
<dbReference type="EMBL" id="CAJPEX010000253">
    <property type="protein sequence ID" value="CAG0914609.1"/>
    <property type="molecule type" value="Genomic_DNA"/>
</dbReference>
<accession>A0A7R9BFR1</accession>
<reference evidence="1" key="1">
    <citation type="submission" date="2020-11" db="EMBL/GenBank/DDBJ databases">
        <authorList>
            <person name="Tran Van P."/>
        </authorList>
    </citation>
    <scope>NUCLEOTIDE SEQUENCE</scope>
</reference>
<dbReference type="AlphaFoldDB" id="A0A7R9BFR1"/>
<gene>
    <name evidence="1" type="ORF">NMOB1V02_LOCUS2288</name>
</gene>
<evidence type="ECO:0000313" key="1">
    <source>
        <dbReference type="EMBL" id="CAD7274457.1"/>
    </source>
</evidence>
<sequence length="65" mass="7592">MELPLWEQHARVMALSDNARFFVLLRVIRFSDGPIVEFKGNPKLDRETQDFFVLKGVSSIIRGWN</sequence>
<organism evidence="1">
    <name type="scientific">Notodromas monacha</name>
    <dbReference type="NCBI Taxonomy" id="399045"/>
    <lineage>
        <taxon>Eukaryota</taxon>
        <taxon>Metazoa</taxon>
        <taxon>Ecdysozoa</taxon>
        <taxon>Arthropoda</taxon>
        <taxon>Crustacea</taxon>
        <taxon>Oligostraca</taxon>
        <taxon>Ostracoda</taxon>
        <taxon>Podocopa</taxon>
        <taxon>Podocopida</taxon>
        <taxon>Cypridocopina</taxon>
        <taxon>Cypridoidea</taxon>
        <taxon>Cyprididae</taxon>
        <taxon>Notodromas</taxon>
    </lineage>
</organism>
<evidence type="ECO:0000313" key="2">
    <source>
        <dbReference type="Proteomes" id="UP000678499"/>
    </source>
</evidence>
<protein>
    <submittedName>
        <fullName evidence="1">Uncharacterized protein</fullName>
    </submittedName>
</protein>
<name>A0A7R9BFR1_9CRUS</name>
<dbReference type="Proteomes" id="UP000678499">
    <property type="component" value="Unassembled WGS sequence"/>
</dbReference>
<keyword evidence="2" id="KW-1185">Reference proteome</keyword>
<dbReference type="EMBL" id="OA882290">
    <property type="protein sequence ID" value="CAD7274457.1"/>
    <property type="molecule type" value="Genomic_DNA"/>
</dbReference>